<dbReference type="SUPFAM" id="SSF56219">
    <property type="entry name" value="DNase I-like"/>
    <property type="match status" value="1"/>
</dbReference>
<name>A0AAV7XG62_9NEOP</name>
<dbReference type="InterPro" id="IPR000477">
    <property type="entry name" value="RT_dom"/>
</dbReference>
<comment type="caution">
    <text evidence="3">The sequence shown here is derived from an EMBL/GenBank/DDBJ whole genome shotgun (WGS) entry which is preliminary data.</text>
</comment>
<dbReference type="InterPro" id="IPR043502">
    <property type="entry name" value="DNA/RNA_pol_sf"/>
</dbReference>
<protein>
    <recommendedName>
        <fullName evidence="2">Reverse transcriptase domain-containing protein</fullName>
    </recommendedName>
</protein>
<dbReference type="InterPro" id="IPR052560">
    <property type="entry name" value="RdDP_mobile_element"/>
</dbReference>
<feature type="region of interest" description="Disordered" evidence="1">
    <location>
        <begin position="267"/>
        <end position="312"/>
    </location>
</feature>
<dbReference type="SUPFAM" id="SSF56672">
    <property type="entry name" value="DNA/RNA polymerases"/>
    <property type="match status" value="1"/>
</dbReference>
<dbReference type="Gene3D" id="3.60.10.10">
    <property type="entry name" value="Endonuclease/exonuclease/phosphatase"/>
    <property type="match status" value="1"/>
</dbReference>
<dbReference type="PANTHER" id="PTHR36688">
    <property type="entry name" value="ENDO/EXONUCLEASE/PHOSPHATASE DOMAIN-CONTAINING PROTEIN"/>
    <property type="match status" value="1"/>
</dbReference>
<dbReference type="GO" id="GO:0003824">
    <property type="term" value="F:catalytic activity"/>
    <property type="evidence" value="ECO:0007669"/>
    <property type="project" value="InterPro"/>
</dbReference>
<evidence type="ECO:0000313" key="3">
    <source>
        <dbReference type="EMBL" id="KAJ1524669.1"/>
    </source>
</evidence>
<dbReference type="PROSITE" id="PS50878">
    <property type="entry name" value="RT_POL"/>
    <property type="match status" value="1"/>
</dbReference>
<dbReference type="CDD" id="cd01650">
    <property type="entry name" value="RT_nLTR_like"/>
    <property type="match status" value="1"/>
</dbReference>
<dbReference type="GO" id="GO:0071897">
    <property type="term" value="P:DNA biosynthetic process"/>
    <property type="evidence" value="ECO:0007669"/>
    <property type="project" value="UniProtKB-ARBA"/>
</dbReference>
<feature type="compositionally biased region" description="Low complexity" evidence="1">
    <location>
        <begin position="274"/>
        <end position="283"/>
    </location>
</feature>
<dbReference type="Pfam" id="PF00078">
    <property type="entry name" value="RVT_1"/>
    <property type="match status" value="1"/>
</dbReference>
<evidence type="ECO:0000259" key="2">
    <source>
        <dbReference type="PROSITE" id="PS50878"/>
    </source>
</evidence>
<dbReference type="AlphaFoldDB" id="A0AAV7XG62"/>
<dbReference type="PANTHER" id="PTHR36688:SF2">
    <property type="entry name" value="ENDONUCLEASE_EXONUCLEASE_PHOSPHATASE DOMAIN-CONTAINING PROTEIN"/>
    <property type="match status" value="1"/>
</dbReference>
<gene>
    <name evidence="3" type="ORF">ONE63_011152</name>
</gene>
<reference evidence="3" key="1">
    <citation type="submission" date="2022-12" db="EMBL/GenBank/DDBJ databases">
        <title>Chromosome-level genome assembly of the bean flower thrips Megalurothrips usitatus.</title>
        <authorList>
            <person name="Ma L."/>
            <person name="Liu Q."/>
            <person name="Li H."/>
            <person name="Cai W."/>
        </authorList>
    </citation>
    <scope>NUCLEOTIDE SEQUENCE</scope>
    <source>
        <strain evidence="3">Cailab_2022a</strain>
    </source>
</reference>
<proteinExistence type="predicted"/>
<evidence type="ECO:0000256" key="1">
    <source>
        <dbReference type="SAM" id="MobiDB-lite"/>
    </source>
</evidence>
<feature type="domain" description="Reverse transcriptase" evidence="2">
    <location>
        <begin position="792"/>
        <end position="1062"/>
    </location>
</feature>
<dbReference type="InterPro" id="IPR005135">
    <property type="entry name" value="Endo/exonuclease/phosphatase"/>
</dbReference>
<organism evidence="3 4">
    <name type="scientific">Megalurothrips usitatus</name>
    <name type="common">bean blossom thrips</name>
    <dbReference type="NCBI Taxonomy" id="439358"/>
    <lineage>
        <taxon>Eukaryota</taxon>
        <taxon>Metazoa</taxon>
        <taxon>Ecdysozoa</taxon>
        <taxon>Arthropoda</taxon>
        <taxon>Hexapoda</taxon>
        <taxon>Insecta</taxon>
        <taxon>Pterygota</taxon>
        <taxon>Neoptera</taxon>
        <taxon>Paraneoptera</taxon>
        <taxon>Thysanoptera</taxon>
        <taxon>Terebrantia</taxon>
        <taxon>Thripoidea</taxon>
        <taxon>Thripidae</taxon>
        <taxon>Megalurothrips</taxon>
    </lineage>
</organism>
<keyword evidence="4" id="KW-1185">Reference proteome</keyword>
<sequence>MKVTMDLQKDVVYGLLKGFYEKPTGEERQRYQPPDDRLAIGDINVGTTPEVPPPLVLQDKTYFPSLERHLHTLRLQKDFTAKAQGRRVIIQAGSQRDYQKIRAAVEERKLGFHSYPNRAPEDRLKRFVARNLIFSTSLEDIKNDLASKNIHPNQILWKRKGGKLLPLLVIDVANKYAKAVQEVKTICHQIVTIEKEYKSGPPICSRCCSYNHLGWDCQNTYRCMSCLGGHGPQDPCPSKEKPVCRNCHQEGHRAVYKGCKQYRRYTGQEEDAPSTSSSSSSSSDRSVAPGPNNRPPPKNAWQKIAPQQDNKKQGVGEYVVRTLMAVAPLLVLSWNAGSVVGKANHLADLLEDAHPQVVLLQETHLKPHIPTPDTPGYTWYRRDRLTTAKGGGVAILVHDSLHFQVEPSPAGLRQAEVVGGLVSSPAGDLYVASVYLPPSKGRKGDIHKILTHRPHFFIGGDLNAHWTAWGGDKDSDVGRYLDHYINELRLNIHIPATYTRIDPRIQGRDAVLDYGISHQLLTEVDIEVLPHVFSDHRPVVFSLNQLNTFTPPEYRTVRDWEGIRAALQSVAWPDQVTHTSEGVNDAAEVLEAEIQAILINHSHTVRVKSRHKRLLPKQIRQLKQQRSQLHKQFLASRSQNTKLQLNQLDRRIAAEIRGWKEERLLQDITDLDDTTTRWKSLKRLNARQTRITTLTSADGSPAYTDGAKANLIAQSLAERFTEHVTGVEDSEVARFQIPRRAGAAPRIQKEHVEAAFRSSKDNKAAGHDGIDYKMLKCLSPAGRDFLLKLFNAVISSQVYPDAWKRAVVIPLPKEGKDPHQPGNYRPISLTPCVSKIFEKSLLPLLVNIERRLKVVPDYQMGFRAHHSTTQQLTRISEYLLTGWNSKRVSIMVALDVEAAFDRVPHRHLLFKMSKAGYPQWVLALLSSYFSNRSFIVRVGEEVSAPYPIKAGTPQGAILSPFLYNNFISDMPTPTEGRGITCQYADDTCYVTQDKDETTARTYMETTLARLDRWCSRWKTKINAGKSTVMIIGPTADGSDPSLTIKGNRIPVVENCRYLGVHYDNNMTFQAHIRDLKSRVIARTAQLDGLAIPLGRCSEQTRQTLYEALIRPIITYGTPSWLGVADTWKEIIYIQERRWIRKIHKIPKYVKKEHVYTAANFPPLQHFLDTQAQNFRDKCWQHANPLVSQIGKYEGIQLTRRPSYWKKRLPLQHLPP</sequence>
<dbReference type="Proteomes" id="UP001075354">
    <property type="component" value="Chromosome 9"/>
</dbReference>
<dbReference type="EMBL" id="JAPTSV010000009">
    <property type="protein sequence ID" value="KAJ1524669.1"/>
    <property type="molecule type" value="Genomic_DNA"/>
</dbReference>
<dbReference type="InterPro" id="IPR036691">
    <property type="entry name" value="Endo/exonu/phosph_ase_sf"/>
</dbReference>
<evidence type="ECO:0000313" key="4">
    <source>
        <dbReference type="Proteomes" id="UP001075354"/>
    </source>
</evidence>
<accession>A0AAV7XG62</accession>
<dbReference type="Pfam" id="PF14529">
    <property type="entry name" value="Exo_endo_phos_2"/>
    <property type="match status" value="1"/>
</dbReference>